<dbReference type="Proteomes" id="UP001156398">
    <property type="component" value="Unassembled WGS sequence"/>
</dbReference>
<evidence type="ECO:0000313" key="7">
    <source>
        <dbReference type="Proteomes" id="UP001156398"/>
    </source>
</evidence>
<dbReference type="EMBL" id="JABXJJ020000034">
    <property type="protein sequence ID" value="MDI5972622.1"/>
    <property type="molecule type" value="Genomic_DNA"/>
</dbReference>
<feature type="domain" description="Solute-binding protein family 3/N-terminal" evidence="3">
    <location>
        <begin position="60"/>
        <end position="289"/>
    </location>
</feature>
<proteinExistence type="predicted"/>
<keyword evidence="7" id="KW-1185">Reference proteome</keyword>
<sequence>MPNALASSGSRLAAVAVTALFLTAVGCAPQPDGSAAPGHSTTAAAGTCTPGALPTLTGGRLTIGTDNPAYAPWFTGNDPANGKGFESAVAYAVAKRLGYPAAKVTWTKVPFNSVIAPGAKRFDFDLDQVSISTQRKAAVDFSSGYYDVQQALVAMKGSKLAGAHSLADLKHAKLGAQIGTTSLDVLRDDVRPDRQPAVYQSNDLAKAALKDGQVDGIIMDLPTAFYVTSAEVTDAKVVGQFADSGGKPEQFGLVLDKGSRLTGCVTRAVDQLRADGTLAALDKRWLSDAVHAPVLK</sequence>
<dbReference type="CDD" id="cd13530">
    <property type="entry name" value="PBP2_peptides_like"/>
    <property type="match status" value="1"/>
</dbReference>
<dbReference type="Pfam" id="PF00497">
    <property type="entry name" value="SBP_bac_3"/>
    <property type="match status" value="1"/>
</dbReference>
<dbReference type="InterPro" id="IPR001320">
    <property type="entry name" value="Iontro_rcpt_C"/>
</dbReference>
<dbReference type="RefSeq" id="WP_271318206.1">
    <property type="nucleotide sequence ID" value="NZ_JAAGKO020000038.1"/>
</dbReference>
<dbReference type="SMART" id="SM00079">
    <property type="entry name" value="PBPe"/>
    <property type="match status" value="1"/>
</dbReference>
<feature type="chain" id="PRO_5041712136" evidence="2">
    <location>
        <begin position="29"/>
        <end position="296"/>
    </location>
</feature>
<protein>
    <submittedName>
        <fullName evidence="6">ABC transporter substrate-binding protein</fullName>
    </submittedName>
</protein>
<dbReference type="GO" id="GO:0016020">
    <property type="term" value="C:membrane"/>
    <property type="evidence" value="ECO:0007669"/>
    <property type="project" value="InterPro"/>
</dbReference>
<dbReference type="AlphaFoldDB" id="A0AA90HCY5"/>
<comment type="caution">
    <text evidence="6">The sequence shown here is derived from an EMBL/GenBank/DDBJ whole genome shotgun (WGS) entry which is preliminary data.</text>
</comment>
<dbReference type="GO" id="GO:0015276">
    <property type="term" value="F:ligand-gated monoatomic ion channel activity"/>
    <property type="evidence" value="ECO:0007669"/>
    <property type="project" value="InterPro"/>
</dbReference>
<evidence type="ECO:0000313" key="6">
    <source>
        <dbReference type="EMBL" id="MDI5972622.1"/>
    </source>
</evidence>
<dbReference type="InterPro" id="IPR001638">
    <property type="entry name" value="Solute-binding_3/MltF_N"/>
</dbReference>
<dbReference type="PANTHER" id="PTHR35936:SF17">
    <property type="entry name" value="ARGININE-BINDING EXTRACELLULAR PROTEIN ARTP"/>
    <property type="match status" value="1"/>
</dbReference>
<dbReference type="PANTHER" id="PTHR35936">
    <property type="entry name" value="MEMBRANE-BOUND LYTIC MUREIN TRANSGLYCOSYLASE F"/>
    <property type="match status" value="1"/>
</dbReference>
<reference evidence="6 7" key="1">
    <citation type="submission" date="2023-05" db="EMBL/GenBank/DDBJ databases">
        <title>Streptantibioticus silvisoli sp. nov., acidotolerant actinomycetes 1 from pine litter.</title>
        <authorList>
            <person name="Swiecimska M."/>
            <person name="Golinska P."/>
            <person name="Sangal V."/>
            <person name="Wachnowicz B."/>
            <person name="Goodfellow M."/>
        </authorList>
    </citation>
    <scope>NUCLEOTIDE SEQUENCE</scope>
    <source>
        <strain evidence="6">SL13</strain>
        <strain evidence="5 7">SL54</strain>
    </source>
</reference>
<feature type="domain" description="Ionotropic glutamate receptor C-terminal" evidence="4">
    <location>
        <begin position="60"/>
        <end position="288"/>
    </location>
</feature>
<gene>
    <name evidence="5" type="ORF">POF43_023220</name>
    <name evidence="6" type="ORF">POF50_025320</name>
</gene>
<dbReference type="SMART" id="SM00062">
    <property type="entry name" value="PBPb"/>
    <property type="match status" value="1"/>
</dbReference>
<feature type="signal peptide" evidence="2">
    <location>
        <begin position="1"/>
        <end position="28"/>
    </location>
</feature>
<name>A0AA90HCY5_9ACTN</name>
<evidence type="ECO:0000313" key="5">
    <source>
        <dbReference type="EMBL" id="MDI5965601.1"/>
    </source>
</evidence>
<keyword evidence="1 2" id="KW-0732">Signal</keyword>
<organism evidence="6">
    <name type="scientific">Streptantibioticus silvisoli</name>
    <dbReference type="NCBI Taxonomy" id="2705255"/>
    <lineage>
        <taxon>Bacteria</taxon>
        <taxon>Bacillati</taxon>
        <taxon>Actinomycetota</taxon>
        <taxon>Actinomycetes</taxon>
        <taxon>Kitasatosporales</taxon>
        <taxon>Streptomycetaceae</taxon>
        <taxon>Streptantibioticus</taxon>
    </lineage>
</organism>
<evidence type="ECO:0000256" key="2">
    <source>
        <dbReference type="SAM" id="SignalP"/>
    </source>
</evidence>
<dbReference type="SUPFAM" id="SSF53850">
    <property type="entry name" value="Periplasmic binding protein-like II"/>
    <property type="match status" value="1"/>
</dbReference>
<dbReference type="EMBL" id="JAAGKO020000038">
    <property type="protein sequence ID" value="MDI5965601.1"/>
    <property type="molecule type" value="Genomic_DNA"/>
</dbReference>
<evidence type="ECO:0000259" key="4">
    <source>
        <dbReference type="SMART" id="SM00079"/>
    </source>
</evidence>
<evidence type="ECO:0000256" key="1">
    <source>
        <dbReference type="ARBA" id="ARBA00022729"/>
    </source>
</evidence>
<evidence type="ECO:0000259" key="3">
    <source>
        <dbReference type="SMART" id="SM00062"/>
    </source>
</evidence>
<accession>A0AA90HCY5</accession>
<dbReference type="Gene3D" id="3.40.190.10">
    <property type="entry name" value="Periplasmic binding protein-like II"/>
    <property type="match status" value="2"/>
</dbReference>